<keyword evidence="11" id="KW-1185">Reference proteome</keyword>
<gene>
    <name evidence="10" type="ORF">Mettu_1463</name>
</gene>
<evidence type="ECO:0000256" key="2">
    <source>
        <dbReference type="ARBA" id="ARBA00008055"/>
    </source>
</evidence>
<evidence type="ECO:0000256" key="4">
    <source>
        <dbReference type="ARBA" id="ARBA00020771"/>
    </source>
</evidence>
<dbReference type="GO" id="GO:0046872">
    <property type="term" value="F:metal ion binding"/>
    <property type="evidence" value="ECO:0007669"/>
    <property type="project" value="InterPro"/>
</dbReference>
<dbReference type="OrthoDB" id="6452417at2"/>
<dbReference type="RefSeq" id="WP_006890616.1">
    <property type="nucleotide sequence ID" value="NZ_JH109152.1"/>
</dbReference>
<evidence type="ECO:0000256" key="5">
    <source>
        <dbReference type="ARBA" id="ARBA00023133"/>
    </source>
</evidence>
<dbReference type="SUPFAM" id="SSF51569">
    <property type="entry name" value="Aldolase"/>
    <property type="match status" value="1"/>
</dbReference>
<evidence type="ECO:0000256" key="7">
    <source>
        <dbReference type="ARBA" id="ARBA00023244"/>
    </source>
</evidence>
<comment type="catalytic activity">
    <reaction evidence="9">
        <text>2 5-aminolevulinate = porphobilinogen + 2 H2O + H(+)</text>
        <dbReference type="Rhea" id="RHEA:24064"/>
        <dbReference type="ChEBI" id="CHEBI:15377"/>
        <dbReference type="ChEBI" id="CHEBI:15378"/>
        <dbReference type="ChEBI" id="CHEBI:58126"/>
        <dbReference type="ChEBI" id="CHEBI:356416"/>
        <dbReference type="EC" id="4.2.1.24"/>
    </reaction>
</comment>
<evidence type="ECO:0000256" key="3">
    <source>
        <dbReference type="ARBA" id="ARBA00012053"/>
    </source>
</evidence>
<dbReference type="EMBL" id="JH109152">
    <property type="protein sequence ID" value="EGW22647.1"/>
    <property type="molecule type" value="Genomic_DNA"/>
</dbReference>
<dbReference type="GO" id="GO:0004655">
    <property type="term" value="F:porphobilinogen synthase activity"/>
    <property type="evidence" value="ECO:0007669"/>
    <property type="project" value="UniProtKB-EC"/>
</dbReference>
<dbReference type="Pfam" id="PF00490">
    <property type="entry name" value="ALAD"/>
    <property type="match status" value="1"/>
</dbReference>
<dbReference type="InterPro" id="IPR001731">
    <property type="entry name" value="ALAD"/>
</dbReference>
<dbReference type="EC" id="4.2.1.24" evidence="3"/>
<dbReference type="Proteomes" id="UP000004664">
    <property type="component" value="Unassembled WGS sequence"/>
</dbReference>
<dbReference type="InterPro" id="IPR013785">
    <property type="entry name" value="Aldolase_TIM"/>
</dbReference>
<organism evidence="10 11">
    <name type="scientific">Methylobacter tundripaludum (strain ATCC BAA-1195 / DSM 17260 / SV96)</name>
    <dbReference type="NCBI Taxonomy" id="697282"/>
    <lineage>
        <taxon>Bacteria</taxon>
        <taxon>Pseudomonadati</taxon>
        <taxon>Pseudomonadota</taxon>
        <taxon>Gammaproteobacteria</taxon>
        <taxon>Methylococcales</taxon>
        <taxon>Methylococcaceae</taxon>
        <taxon>Methylobacter</taxon>
    </lineage>
</organism>
<evidence type="ECO:0000313" key="11">
    <source>
        <dbReference type="Proteomes" id="UP000004664"/>
    </source>
</evidence>
<proteinExistence type="inferred from homology"/>
<dbReference type="UniPathway" id="UPA00251">
    <property type="reaction ID" value="UER00318"/>
</dbReference>
<evidence type="ECO:0000313" key="10">
    <source>
        <dbReference type="EMBL" id="EGW22647.1"/>
    </source>
</evidence>
<protein>
    <recommendedName>
        <fullName evidence="4">Delta-aminolevulinic acid dehydratase</fullName>
        <ecNumber evidence="3">4.2.1.24</ecNumber>
    </recommendedName>
    <alternativeName>
        <fullName evidence="8">Porphobilinogen synthase</fullName>
    </alternativeName>
</protein>
<keyword evidence="7" id="KW-0627">Porphyrin biosynthesis</keyword>
<sequence>MMSLENLLGDDNAASIKRQLDHAPFRRLSEKNETYIKPEWLCQAFHINRLTGEPKLILGDQVGGYYMHSIESIKSSVDKMLNQNIKRVYLGTDAVIGEEGSYLAKLNDFANILVSLRTIVGPDVEIIVDPAGLCLRKDLRWGVTAEGGDINAQETLALLAQAAVTFEETGANALLTIGRSNCEVAAVKQALQSKNKDMRVLSFSTNSETTSAYFEVTQHDILRSRTGQKIFVGNIEEMLVRAICDFGEGSDVIVQKPVESFHLPAILRLLSEGLISFESLMDNSETIDILLNNNPHIRPAFNAGVELLKSKKRILKTGTYEVSGTYSTIQLIINRYSEQLGWSMLDEILLNAASAAGKSLDIMISRNATWYLEKRGLYSIKES</sequence>
<evidence type="ECO:0000256" key="9">
    <source>
        <dbReference type="ARBA" id="ARBA00047651"/>
    </source>
</evidence>
<dbReference type="GO" id="GO:0006782">
    <property type="term" value="P:protoporphyrinogen IX biosynthetic process"/>
    <property type="evidence" value="ECO:0007669"/>
    <property type="project" value="UniProtKB-UniPathway"/>
</dbReference>
<reference evidence="10 11" key="1">
    <citation type="submission" date="2011-06" db="EMBL/GenBank/DDBJ databases">
        <title>Genomic sequence of Methylobacter tundripaludum SV96.</title>
        <authorList>
            <consortium name="US DOE Joint Genome Institute"/>
            <person name="Lucas S."/>
            <person name="Han J."/>
            <person name="Lapidus A."/>
            <person name="Cheng J.-F."/>
            <person name="Goodwin L."/>
            <person name="Pitluck S."/>
            <person name="Held B."/>
            <person name="Detter J.C."/>
            <person name="Han C."/>
            <person name="Tapia R."/>
            <person name="Land M."/>
            <person name="Hauser L."/>
            <person name="Kyrpides N."/>
            <person name="Ivanova N."/>
            <person name="Ovchinnikova G."/>
            <person name="Pagani I."/>
            <person name="Klotz M.G."/>
            <person name="Dispirito A.A."/>
            <person name="Murrell J.C."/>
            <person name="Dunfield P."/>
            <person name="Kalyuzhnaya M.G."/>
            <person name="Svenning M."/>
            <person name="Trotsenko Y.A."/>
            <person name="Stein L.Y."/>
            <person name="Woyke T."/>
        </authorList>
    </citation>
    <scope>NUCLEOTIDE SEQUENCE [LARGE SCALE GENOMIC DNA]</scope>
    <source>
        <strain evidence="11">ATCC BAA-1195 / DSM 17260 / SV96</strain>
    </source>
</reference>
<evidence type="ECO:0000256" key="1">
    <source>
        <dbReference type="ARBA" id="ARBA00004694"/>
    </source>
</evidence>
<dbReference type="STRING" id="697282.Mettu_1463"/>
<comment type="pathway">
    <text evidence="1">Porphyrin-containing compound metabolism; protoporphyrin-IX biosynthesis; coproporphyrinogen-III from 5-aminolevulinate: step 1/4.</text>
</comment>
<evidence type="ECO:0000256" key="8">
    <source>
        <dbReference type="ARBA" id="ARBA00032837"/>
    </source>
</evidence>
<evidence type="ECO:0000256" key="6">
    <source>
        <dbReference type="ARBA" id="ARBA00023239"/>
    </source>
</evidence>
<dbReference type="AlphaFoldDB" id="G3IU49"/>
<name>G3IU49_METTV</name>
<dbReference type="HOGENOM" id="CLU_721223_0_0_6"/>
<dbReference type="Gene3D" id="3.20.20.70">
    <property type="entry name" value="Aldolase class I"/>
    <property type="match status" value="1"/>
</dbReference>
<comment type="similarity">
    <text evidence="2">Belongs to the ALAD family.</text>
</comment>
<accession>G3IU49</accession>
<keyword evidence="6" id="KW-0456">Lyase</keyword>
<dbReference type="eggNOG" id="ENOG502ZY25">
    <property type="taxonomic scope" value="Bacteria"/>
</dbReference>
<keyword evidence="5" id="KW-0350">Heme biosynthesis</keyword>